<dbReference type="CDD" id="cd06873">
    <property type="entry name" value="PX_SNX13"/>
    <property type="match status" value="1"/>
</dbReference>
<gene>
    <name evidence="3" type="ORF">Cfor_09654</name>
</gene>
<dbReference type="GO" id="GO:0035091">
    <property type="term" value="F:phosphatidylinositol binding"/>
    <property type="evidence" value="ECO:0007669"/>
    <property type="project" value="InterPro"/>
</dbReference>
<dbReference type="Pfam" id="PF00787">
    <property type="entry name" value="PX"/>
    <property type="match status" value="1"/>
</dbReference>
<dbReference type="InterPro" id="IPR001683">
    <property type="entry name" value="PX_dom"/>
</dbReference>
<dbReference type="InParanoid" id="A0A6L2PKV0"/>
<feature type="domain" description="PX" evidence="2">
    <location>
        <begin position="202"/>
        <end position="323"/>
    </location>
</feature>
<evidence type="ECO:0000313" key="4">
    <source>
        <dbReference type="Proteomes" id="UP000502823"/>
    </source>
</evidence>
<dbReference type="InterPro" id="IPR036871">
    <property type="entry name" value="PX_dom_sf"/>
</dbReference>
<dbReference type="PANTHER" id="PTHR22775:SF3">
    <property type="entry name" value="SORTING NEXIN-13"/>
    <property type="match status" value="1"/>
</dbReference>
<dbReference type="InterPro" id="IPR037437">
    <property type="entry name" value="SNX13_PX"/>
</dbReference>
<dbReference type="InterPro" id="IPR036305">
    <property type="entry name" value="RGS_sf"/>
</dbReference>
<dbReference type="PANTHER" id="PTHR22775">
    <property type="entry name" value="SORTING NEXIN"/>
    <property type="match status" value="1"/>
</dbReference>
<sequence>WRVSAEQQISDIELQKLKGGGDTRQTKGQTPSPTLENMKEAAYSIYEQYLSEKASPRLKLDETIVKKLVFRIQTEIPNETWFDEVQASVYEKLQNEERFLPGFRGSVSYVKLLAELELLKDPSSRSDEEDSQSLDEISLPDNISLSSYDADFLPLEGVTAASTDIPVGSVAGGNVPHNSTTTISLSGESGAARPQQPQQGPFHLQAEIIETGVVNDRGKTYGIYAVSVAKHYETGYVDKWHVYRRYSDFHDLHQKVKDKYADLGKLTFPGKKTFHNMERTVLEKRMKMLNDYLQILLQPGVIDTHSQLQRMLLVFFEQEEYDKGVTGSQIARTLDILVNPLKTSMRTVGQAVRTMPDNLLSTVDGVMDGINKVFQGKAIRPPGFCESMKVGASLHVDTDDNIPLRIMLLLMDEVFDLKSRNQWLRRRIVTLLRQIIRTMFGDIVNRRILDYVSLMTSPDQVADYLRAFKQSFWPNGCKAEPRLPRDEATRMRTRVAAKVALLSSLSDELKHIIGSDTTRRGLLCVFELFQHPVLNRRLLYVLLEGILETLFPQHNLPQIFRKLHSRSGRVRDDFKTSQRARSDARRTDKHIGEFPKPGVSLCKWFIAGSYNICMNTVNRL</sequence>
<dbReference type="GO" id="GO:0005769">
    <property type="term" value="C:early endosome"/>
    <property type="evidence" value="ECO:0007669"/>
    <property type="project" value="TreeGrafter"/>
</dbReference>
<dbReference type="Pfam" id="PF08628">
    <property type="entry name" value="Nexin_C"/>
    <property type="match status" value="1"/>
</dbReference>
<dbReference type="SUPFAM" id="SSF48097">
    <property type="entry name" value="Regulator of G-protein signaling, RGS"/>
    <property type="match status" value="1"/>
</dbReference>
<protein>
    <recommendedName>
        <fullName evidence="2">PX domain-containing protein</fullName>
    </recommendedName>
</protein>
<feature type="compositionally biased region" description="Polar residues" evidence="1">
    <location>
        <begin position="26"/>
        <end position="35"/>
    </location>
</feature>
<dbReference type="Gene3D" id="3.30.1520.10">
    <property type="entry name" value="Phox-like domain"/>
    <property type="match status" value="1"/>
</dbReference>
<dbReference type="OrthoDB" id="5772781at2759"/>
<feature type="compositionally biased region" description="Basic and acidic residues" evidence="1">
    <location>
        <begin position="14"/>
        <end position="25"/>
    </location>
</feature>
<dbReference type="Gene3D" id="1.10.167.10">
    <property type="entry name" value="Regulator of G-protein Signalling 4, domain 2"/>
    <property type="match status" value="1"/>
</dbReference>
<reference evidence="4" key="1">
    <citation type="submission" date="2020-01" db="EMBL/GenBank/DDBJ databases">
        <title>Draft genome sequence of the Termite Coptotermes fromosanus.</title>
        <authorList>
            <person name="Itakura S."/>
            <person name="Yosikawa Y."/>
            <person name="Umezawa K."/>
        </authorList>
    </citation>
    <scope>NUCLEOTIDE SEQUENCE [LARGE SCALE GENOMIC DNA]</scope>
</reference>
<dbReference type="SUPFAM" id="SSF64268">
    <property type="entry name" value="PX domain"/>
    <property type="match status" value="1"/>
</dbReference>
<name>A0A6L2PKV0_COPFO</name>
<accession>A0A6L2PKV0</accession>
<proteinExistence type="predicted"/>
<evidence type="ECO:0000259" key="2">
    <source>
        <dbReference type="PROSITE" id="PS50195"/>
    </source>
</evidence>
<dbReference type="Proteomes" id="UP000502823">
    <property type="component" value="Unassembled WGS sequence"/>
</dbReference>
<dbReference type="Pfam" id="PF00615">
    <property type="entry name" value="RGS"/>
    <property type="match status" value="1"/>
</dbReference>
<dbReference type="AlphaFoldDB" id="A0A6L2PKV0"/>
<feature type="region of interest" description="Disordered" evidence="1">
    <location>
        <begin position="170"/>
        <end position="199"/>
    </location>
</feature>
<dbReference type="InterPro" id="IPR016137">
    <property type="entry name" value="RGS"/>
</dbReference>
<dbReference type="InterPro" id="IPR044926">
    <property type="entry name" value="RGS_subdomain_2"/>
</dbReference>
<organism evidence="3 4">
    <name type="scientific">Coptotermes formosanus</name>
    <name type="common">Formosan subterranean termite</name>
    <dbReference type="NCBI Taxonomy" id="36987"/>
    <lineage>
        <taxon>Eukaryota</taxon>
        <taxon>Metazoa</taxon>
        <taxon>Ecdysozoa</taxon>
        <taxon>Arthropoda</taxon>
        <taxon>Hexapoda</taxon>
        <taxon>Insecta</taxon>
        <taxon>Pterygota</taxon>
        <taxon>Neoptera</taxon>
        <taxon>Polyneoptera</taxon>
        <taxon>Dictyoptera</taxon>
        <taxon>Blattodea</taxon>
        <taxon>Blattoidea</taxon>
        <taxon>Termitoidae</taxon>
        <taxon>Rhinotermitidae</taxon>
        <taxon>Coptotermes</taxon>
    </lineage>
</organism>
<feature type="compositionally biased region" description="Polar residues" evidence="1">
    <location>
        <begin position="176"/>
        <end position="187"/>
    </location>
</feature>
<comment type="caution">
    <text evidence="3">The sequence shown here is derived from an EMBL/GenBank/DDBJ whole genome shotgun (WGS) entry which is preliminary data.</text>
</comment>
<dbReference type="PROSITE" id="PS50195">
    <property type="entry name" value="PX"/>
    <property type="match status" value="1"/>
</dbReference>
<feature type="region of interest" description="Disordered" evidence="1">
    <location>
        <begin position="14"/>
        <end position="35"/>
    </location>
</feature>
<evidence type="ECO:0000313" key="3">
    <source>
        <dbReference type="EMBL" id="GFG32994.1"/>
    </source>
</evidence>
<keyword evidence="4" id="KW-1185">Reference proteome</keyword>
<evidence type="ECO:0000256" key="1">
    <source>
        <dbReference type="SAM" id="MobiDB-lite"/>
    </source>
</evidence>
<dbReference type="InterPro" id="IPR013937">
    <property type="entry name" value="Sorting_nexin_C"/>
</dbReference>
<feature type="non-terminal residue" evidence="3">
    <location>
        <position position="1"/>
    </location>
</feature>
<dbReference type="SMART" id="SM00312">
    <property type="entry name" value="PX"/>
    <property type="match status" value="1"/>
</dbReference>
<dbReference type="EMBL" id="BLKM01011372">
    <property type="protein sequence ID" value="GFG32994.1"/>
    <property type="molecule type" value="Genomic_DNA"/>
</dbReference>